<feature type="transmembrane region" description="Helical" evidence="1">
    <location>
        <begin position="124"/>
        <end position="143"/>
    </location>
</feature>
<organism evidence="3 4">
    <name type="scientific">Sandaracinobacter neustonicus</name>
    <dbReference type="NCBI Taxonomy" id="1715348"/>
    <lineage>
        <taxon>Bacteria</taxon>
        <taxon>Pseudomonadati</taxon>
        <taxon>Pseudomonadota</taxon>
        <taxon>Alphaproteobacteria</taxon>
        <taxon>Sphingomonadales</taxon>
        <taxon>Sphingosinicellaceae</taxon>
        <taxon>Sandaracinobacter</taxon>
    </lineage>
</organism>
<dbReference type="InterPro" id="IPR016988">
    <property type="entry name" value="UCP032086"/>
</dbReference>
<feature type="domain" description="Urate oxidase N-terminal" evidence="2">
    <location>
        <begin position="125"/>
        <end position="189"/>
    </location>
</feature>
<dbReference type="AlphaFoldDB" id="A0A501XFZ5"/>
<evidence type="ECO:0000313" key="3">
    <source>
        <dbReference type="EMBL" id="TPE59502.1"/>
    </source>
</evidence>
<evidence type="ECO:0000259" key="2">
    <source>
        <dbReference type="Pfam" id="PF06181"/>
    </source>
</evidence>
<dbReference type="EMBL" id="VFSU01000030">
    <property type="protein sequence ID" value="TPE59502.1"/>
    <property type="molecule type" value="Genomic_DNA"/>
</dbReference>
<reference evidence="3 4" key="1">
    <citation type="submission" date="2019-06" db="EMBL/GenBank/DDBJ databases">
        <authorList>
            <person name="Lee I."/>
            <person name="Jang G.I."/>
            <person name="Hwang C.Y."/>
        </authorList>
    </citation>
    <scope>NUCLEOTIDE SEQUENCE [LARGE SCALE GENOMIC DNA]</scope>
    <source>
        <strain evidence="3 4">PAMC 28131</strain>
    </source>
</reference>
<feature type="transmembrane region" description="Helical" evidence="1">
    <location>
        <begin position="41"/>
        <end position="60"/>
    </location>
</feature>
<comment type="caution">
    <text evidence="3">The sequence shown here is derived from an EMBL/GenBank/DDBJ whole genome shotgun (WGS) entry which is preliminary data.</text>
</comment>
<dbReference type="InterPro" id="IPR010389">
    <property type="entry name" value="Urate_ox_N"/>
</dbReference>
<protein>
    <recommendedName>
        <fullName evidence="2">Urate oxidase N-terminal domain-containing protein</fullName>
    </recommendedName>
</protein>
<keyword evidence="1" id="KW-1133">Transmembrane helix</keyword>
<dbReference type="Pfam" id="PF06181">
    <property type="entry name" value="Urate_ox_N"/>
    <property type="match status" value="1"/>
</dbReference>
<evidence type="ECO:0000256" key="1">
    <source>
        <dbReference type="SAM" id="Phobius"/>
    </source>
</evidence>
<accession>A0A501XFZ5</accession>
<dbReference type="PIRSF" id="PIRSF032086">
    <property type="entry name" value="UCP032086"/>
    <property type="match status" value="1"/>
</dbReference>
<dbReference type="OrthoDB" id="9787495at2"/>
<evidence type="ECO:0000313" key="4">
    <source>
        <dbReference type="Proteomes" id="UP000319897"/>
    </source>
</evidence>
<dbReference type="Proteomes" id="UP000319897">
    <property type="component" value="Unassembled WGS sequence"/>
</dbReference>
<gene>
    <name evidence="3" type="ORF">FJQ54_13545</name>
</gene>
<keyword evidence="1" id="KW-0472">Membrane</keyword>
<sequence length="195" mass="21488">MAKLLGNLSTALLLSVALLLVVLFGFHGSLISEGSHFVNGVFRFLHVLCGIMWIGLLYYFNFVQIPTMPKVPAELKPGVSKYIAPEALFWFRWAAAFTVLTGLIVAMLSGYLHEALMLKPGFRVIGLGMWLALIMAFNVWFVIWPNQKKALGLVEADADTKAKAATTAMIFSRTNTVLSLPMLYCMVTQGWLGGV</sequence>
<dbReference type="RefSeq" id="WP_140928949.1">
    <property type="nucleotide sequence ID" value="NZ_VFSU01000030.1"/>
</dbReference>
<feature type="transmembrane region" description="Helical" evidence="1">
    <location>
        <begin position="90"/>
        <end position="112"/>
    </location>
</feature>
<name>A0A501XFZ5_9SPHN</name>
<keyword evidence="1" id="KW-0812">Transmembrane</keyword>
<proteinExistence type="predicted"/>
<keyword evidence="4" id="KW-1185">Reference proteome</keyword>